<dbReference type="EMBL" id="JABFAA010355216">
    <property type="protein sequence ID" value="MBA0703086.1"/>
    <property type="molecule type" value="Genomic_DNA"/>
</dbReference>
<keyword evidence="1" id="KW-0472">Membrane</keyword>
<organism evidence="2 3">
    <name type="scientific">Gossypium aridum</name>
    <name type="common">American cotton</name>
    <name type="synonym">Erioxylum aridum</name>
    <dbReference type="NCBI Taxonomy" id="34290"/>
    <lineage>
        <taxon>Eukaryota</taxon>
        <taxon>Viridiplantae</taxon>
        <taxon>Streptophyta</taxon>
        <taxon>Embryophyta</taxon>
        <taxon>Tracheophyta</taxon>
        <taxon>Spermatophyta</taxon>
        <taxon>Magnoliopsida</taxon>
        <taxon>eudicotyledons</taxon>
        <taxon>Gunneridae</taxon>
        <taxon>Pentapetalae</taxon>
        <taxon>rosids</taxon>
        <taxon>malvids</taxon>
        <taxon>Malvales</taxon>
        <taxon>Malvaceae</taxon>
        <taxon>Malvoideae</taxon>
        <taxon>Gossypium</taxon>
    </lineage>
</organism>
<proteinExistence type="predicted"/>
<evidence type="ECO:0000256" key="1">
    <source>
        <dbReference type="SAM" id="Phobius"/>
    </source>
</evidence>
<name>A0A7J8YU27_GOSAI</name>
<keyword evidence="3" id="KW-1185">Reference proteome</keyword>
<protein>
    <submittedName>
        <fullName evidence="2">Uncharacterized protein</fullName>
    </submittedName>
</protein>
<sequence length="99" mass="11875">MACLRLIVQSERQTRIGLALTVWLQMCTVVSWFLVTLGVVFSLHTYRPRIRSYILDFYAQRVYVKRLVHASDETYIEQLMLVTQIVRDFFHLFQYKDII</sequence>
<reference evidence="2 3" key="1">
    <citation type="journal article" date="2019" name="Genome Biol. Evol.">
        <title>Insights into the evolution of the New World diploid cottons (Gossypium, subgenus Houzingenia) based on genome sequencing.</title>
        <authorList>
            <person name="Grover C.E."/>
            <person name="Arick M.A. 2nd"/>
            <person name="Thrash A."/>
            <person name="Conover J.L."/>
            <person name="Sanders W.S."/>
            <person name="Peterson D.G."/>
            <person name="Frelichowski J.E."/>
            <person name="Scheffler J.A."/>
            <person name="Scheffler B.E."/>
            <person name="Wendel J.F."/>
        </authorList>
    </citation>
    <scope>NUCLEOTIDE SEQUENCE [LARGE SCALE GENOMIC DNA]</scope>
    <source>
        <strain evidence="2">185</strain>
        <tissue evidence="2">Leaf</tissue>
    </source>
</reference>
<dbReference type="Proteomes" id="UP000593577">
    <property type="component" value="Unassembled WGS sequence"/>
</dbReference>
<keyword evidence="1" id="KW-1133">Transmembrane helix</keyword>
<keyword evidence="1" id="KW-0812">Transmembrane</keyword>
<evidence type="ECO:0000313" key="2">
    <source>
        <dbReference type="EMBL" id="MBA0703086.1"/>
    </source>
</evidence>
<evidence type="ECO:0000313" key="3">
    <source>
        <dbReference type="Proteomes" id="UP000593577"/>
    </source>
</evidence>
<dbReference type="AlphaFoldDB" id="A0A7J8YU27"/>
<comment type="caution">
    <text evidence="2">The sequence shown here is derived from an EMBL/GenBank/DDBJ whole genome shotgun (WGS) entry which is preliminary data.</text>
</comment>
<accession>A0A7J8YU27</accession>
<feature type="transmembrane region" description="Helical" evidence="1">
    <location>
        <begin position="20"/>
        <end position="43"/>
    </location>
</feature>
<gene>
    <name evidence="2" type="ORF">Goari_020721</name>
</gene>